<evidence type="ECO:0000256" key="1">
    <source>
        <dbReference type="SAM" id="Coils"/>
    </source>
</evidence>
<name>A0A565AT15_9BRAS</name>
<gene>
    <name evidence="3" type="ORF">ANE_LOCUS2628</name>
</gene>
<evidence type="ECO:0000313" key="3">
    <source>
        <dbReference type="EMBL" id="VVA92183.1"/>
    </source>
</evidence>
<accession>A0A565AT15</accession>
<feature type="coiled-coil region" evidence="1">
    <location>
        <begin position="294"/>
        <end position="321"/>
    </location>
</feature>
<comment type="caution">
    <text evidence="3">The sequence shown here is derived from an EMBL/GenBank/DDBJ whole genome shotgun (WGS) entry which is preliminary data.</text>
</comment>
<evidence type="ECO:0000256" key="2">
    <source>
        <dbReference type="SAM" id="MobiDB-lite"/>
    </source>
</evidence>
<reference evidence="3" key="1">
    <citation type="submission" date="2019-07" db="EMBL/GenBank/DDBJ databases">
        <authorList>
            <person name="Dittberner H."/>
        </authorList>
    </citation>
    <scope>NUCLEOTIDE SEQUENCE [LARGE SCALE GENOMIC DNA]</scope>
</reference>
<protein>
    <submittedName>
        <fullName evidence="3">Uncharacterized protein</fullName>
    </submittedName>
</protein>
<dbReference type="Proteomes" id="UP000489600">
    <property type="component" value="Unassembled WGS sequence"/>
</dbReference>
<sequence>MSRNKGQFTSSEMTDGAYNSGTDQDSAQDDGVPIVALVPNVHECCIVALRDPGLSTMPVDFFGLTGIRNSSIPWDSDVVYIIGFEAAIFRPMSFGPGPQVDIRVNEVLFAYYFKTHDIDRTRCVIHKRNGPFPHLLLDVPKRRRFQAPVIQRRLDWSVESGTMAVSGATISNTLEKFRRARETILKKQCSGGVSTTSDLSFVIDDLNESHFSRDHESFRELGFTAVLDDVQSLSFKAMSACYYEKIRFREAETEMKRLCEDNIKIKKEFESQNTLLNSTIAAKNQEVSSWMGKVDVLKGEVASLEANNEESKRIVTCLEQQPELATSGATIINTWKMTQEFQDGKAPNWKAEEAETAYREVLTAQATI</sequence>
<organism evidence="3 4">
    <name type="scientific">Arabis nemorensis</name>
    <dbReference type="NCBI Taxonomy" id="586526"/>
    <lineage>
        <taxon>Eukaryota</taxon>
        <taxon>Viridiplantae</taxon>
        <taxon>Streptophyta</taxon>
        <taxon>Embryophyta</taxon>
        <taxon>Tracheophyta</taxon>
        <taxon>Spermatophyta</taxon>
        <taxon>Magnoliopsida</taxon>
        <taxon>eudicotyledons</taxon>
        <taxon>Gunneridae</taxon>
        <taxon>Pentapetalae</taxon>
        <taxon>rosids</taxon>
        <taxon>malvids</taxon>
        <taxon>Brassicales</taxon>
        <taxon>Brassicaceae</taxon>
        <taxon>Arabideae</taxon>
        <taxon>Arabis</taxon>
    </lineage>
</organism>
<evidence type="ECO:0000313" key="4">
    <source>
        <dbReference type="Proteomes" id="UP000489600"/>
    </source>
</evidence>
<proteinExistence type="predicted"/>
<keyword evidence="1" id="KW-0175">Coiled coil</keyword>
<dbReference type="EMBL" id="CABITT030000001">
    <property type="protein sequence ID" value="VVA92183.1"/>
    <property type="molecule type" value="Genomic_DNA"/>
</dbReference>
<feature type="region of interest" description="Disordered" evidence="2">
    <location>
        <begin position="1"/>
        <end position="26"/>
    </location>
</feature>
<dbReference type="AlphaFoldDB" id="A0A565AT15"/>
<feature type="compositionally biased region" description="Polar residues" evidence="2">
    <location>
        <begin position="1"/>
        <end position="25"/>
    </location>
</feature>
<keyword evidence="4" id="KW-1185">Reference proteome</keyword>